<dbReference type="KEGG" id="blin:BLSMQ_0288"/>
<dbReference type="EMBL" id="CP017150">
    <property type="protein sequence ID" value="AOP52006.1"/>
    <property type="molecule type" value="Genomic_DNA"/>
</dbReference>
<name>A0A1D7VZ15_BREAU</name>
<accession>A0A1D7VZ15</accession>
<dbReference type="AlphaFoldDB" id="A0A1D7VZ15"/>
<evidence type="ECO:0000259" key="2">
    <source>
        <dbReference type="Pfam" id="PF09509"/>
    </source>
</evidence>
<organism evidence="3 4">
    <name type="scientific">Brevibacterium aurantiacum</name>
    <dbReference type="NCBI Taxonomy" id="273384"/>
    <lineage>
        <taxon>Bacteria</taxon>
        <taxon>Bacillati</taxon>
        <taxon>Actinomycetota</taxon>
        <taxon>Actinomycetes</taxon>
        <taxon>Micrococcales</taxon>
        <taxon>Brevibacteriaceae</taxon>
        <taxon>Brevibacterium</taxon>
    </lineage>
</organism>
<evidence type="ECO:0000313" key="4">
    <source>
        <dbReference type="Proteomes" id="UP000094793"/>
    </source>
</evidence>
<evidence type="ECO:0000313" key="3">
    <source>
        <dbReference type="EMBL" id="AOP52006.1"/>
    </source>
</evidence>
<feature type="region of interest" description="Disordered" evidence="1">
    <location>
        <begin position="417"/>
        <end position="452"/>
    </location>
</feature>
<feature type="domain" description="Conserved hypothetical protein CHP02391" evidence="2">
    <location>
        <begin position="276"/>
        <end position="404"/>
    </location>
</feature>
<sequence>MLASGTRVYRPRLTESEVVENIQGTTIRLSDLRRRSPINAESLANSLARLFNYTEDGADQFLVKVVDPSNKIFAVDRARRIESIDSEYLWQVPDDLSAEHAEALREYGITGAIVSSRPTLPENQRGVTIFVRGRLANEPEFYGASSTSFAFSYLTGFLDIDQIDELGPDLIASDRRSVNWEADETVGIREVVAEMITWIGADRRRRQRLKKRQRVKKSRGVDIEGWSRTIRSEEATPLDRLLGGVIEDDSISDSRLESIVEDLEEIVPEYAPLYWRHLHKDIQSEVKSFYEHRDYFTAVDQALMLYVDLVRNRSGSDLDETNMIQQVFKDKGPLIDVSLRYQSFLNDKSRGNLTRSQRSLSEGVLAGFRNLIAHHRQSVLLNKGVFDDSACLDALGIISYLYSRVKALDEIVDTNGTEPEVSELETLDRPFDLEADVAPESPEHDPRSRPPS</sequence>
<dbReference type="Pfam" id="PF09509">
    <property type="entry name" value="Hypoth_Ymh"/>
    <property type="match status" value="1"/>
</dbReference>
<dbReference type="NCBIfam" id="TIGR02391">
    <property type="entry name" value="hypoth_ymh"/>
    <property type="match status" value="1"/>
</dbReference>
<protein>
    <recommendedName>
        <fullName evidence="2">Conserved hypothetical protein CHP02391 domain-containing protein</fullName>
    </recommendedName>
</protein>
<dbReference type="Proteomes" id="UP000094793">
    <property type="component" value="Chromosome"/>
</dbReference>
<feature type="compositionally biased region" description="Basic and acidic residues" evidence="1">
    <location>
        <begin position="441"/>
        <end position="452"/>
    </location>
</feature>
<evidence type="ECO:0000256" key="1">
    <source>
        <dbReference type="SAM" id="MobiDB-lite"/>
    </source>
</evidence>
<proteinExistence type="predicted"/>
<reference evidence="4" key="1">
    <citation type="submission" date="2016-09" db="EMBL/GenBank/DDBJ databases">
        <title>Complete Genome Sequence of Brevibacterium linens SMQ-1335.</title>
        <authorList>
            <person name="de Melo A.G."/>
            <person name="Labrie S.J."/>
            <person name="Dumaresq J."/>
            <person name="Roberts R.J."/>
            <person name="Tremblay D.M."/>
            <person name="Moineau S."/>
        </authorList>
    </citation>
    <scope>NUCLEOTIDE SEQUENCE [LARGE SCALE GENOMIC DNA]</scope>
    <source>
        <strain evidence="4">SMQ-1335</strain>
    </source>
</reference>
<dbReference type="InterPro" id="IPR012654">
    <property type="entry name" value="CHP02391"/>
</dbReference>
<gene>
    <name evidence="3" type="ORF">BLSMQ_0288</name>
</gene>